<gene>
    <name evidence="2" type="ORF">GN958_ATG00767</name>
</gene>
<protein>
    <submittedName>
        <fullName evidence="2">Uncharacterized protein</fullName>
    </submittedName>
</protein>
<feature type="compositionally biased region" description="Polar residues" evidence="1">
    <location>
        <begin position="79"/>
        <end position="93"/>
    </location>
</feature>
<accession>A0A8S9VBC1</accession>
<comment type="caution">
    <text evidence="2">The sequence shown here is derived from an EMBL/GenBank/DDBJ whole genome shotgun (WGS) entry which is preliminary data.</text>
</comment>
<feature type="region of interest" description="Disordered" evidence="1">
    <location>
        <begin position="79"/>
        <end position="119"/>
    </location>
</feature>
<proteinExistence type="predicted"/>
<evidence type="ECO:0000313" key="3">
    <source>
        <dbReference type="Proteomes" id="UP000704712"/>
    </source>
</evidence>
<name>A0A8S9VBC1_PHYIN</name>
<dbReference type="Proteomes" id="UP000704712">
    <property type="component" value="Unassembled WGS sequence"/>
</dbReference>
<dbReference type="EMBL" id="JAACNO010000100">
    <property type="protein sequence ID" value="KAF4150141.1"/>
    <property type="molecule type" value="Genomic_DNA"/>
</dbReference>
<reference evidence="2" key="1">
    <citation type="submission" date="2020-03" db="EMBL/GenBank/DDBJ databases">
        <title>Hybrid Assembly of Korean Phytophthora infestans isolates.</title>
        <authorList>
            <person name="Prokchorchik M."/>
            <person name="Lee Y."/>
            <person name="Seo J."/>
            <person name="Cho J.-H."/>
            <person name="Park Y.-E."/>
            <person name="Jang D.-C."/>
            <person name="Im J.-S."/>
            <person name="Choi J.-G."/>
            <person name="Park H.-J."/>
            <person name="Lee G.-B."/>
            <person name="Lee Y.-G."/>
            <person name="Hong S.-Y."/>
            <person name="Cho K."/>
            <person name="Sohn K.H."/>
        </authorList>
    </citation>
    <scope>NUCLEOTIDE SEQUENCE</scope>
    <source>
        <strain evidence="2">KR_2_A2</strain>
    </source>
</reference>
<dbReference type="AlphaFoldDB" id="A0A8S9VBC1"/>
<evidence type="ECO:0000256" key="1">
    <source>
        <dbReference type="SAM" id="MobiDB-lite"/>
    </source>
</evidence>
<evidence type="ECO:0000313" key="2">
    <source>
        <dbReference type="EMBL" id="KAF4150141.1"/>
    </source>
</evidence>
<organism evidence="2 3">
    <name type="scientific">Phytophthora infestans</name>
    <name type="common">Potato late blight agent</name>
    <name type="synonym">Botrytis infestans</name>
    <dbReference type="NCBI Taxonomy" id="4787"/>
    <lineage>
        <taxon>Eukaryota</taxon>
        <taxon>Sar</taxon>
        <taxon>Stramenopiles</taxon>
        <taxon>Oomycota</taxon>
        <taxon>Peronosporomycetes</taxon>
        <taxon>Peronosporales</taxon>
        <taxon>Peronosporaceae</taxon>
        <taxon>Phytophthora</taxon>
    </lineage>
</organism>
<sequence>MANIILSNAVGVYPSIPNEHTQRVPRLRGSYDKDQCVQDAVNSLLIAERTARHQYTRNARDDGRGIQLHVGMVTCQTLSRDNSSQPCHNHQQCNGKRRNTGNAGGRGGATKKRRSDEASRKIREEIAEQKHISKYMDGAVIRHVGGSIAPETREVVQHEPSRADVVETVPEHVNQHHQLREANSYSEIYTRNEFAALIGRDHED</sequence>